<dbReference type="AlphaFoldDB" id="A0A2S6BTX7"/>
<evidence type="ECO:0000256" key="1">
    <source>
        <dbReference type="SAM" id="MobiDB-lite"/>
    </source>
</evidence>
<feature type="compositionally biased region" description="Polar residues" evidence="1">
    <location>
        <begin position="1"/>
        <end position="29"/>
    </location>
</feature>
<protein>
    <submittedName>
        <fullName evidence="2">Uncharacterized protein</fullName>
    </submittedName>
</protein>
<feature type="region of interest" description="Disordered" evidence="1">
    <location>
        <begin position="1"/>
        <end position="55"/>
    </location>
</feature>
<reference evidence="3" key="1">
    <citation type="journal article" date="2017" name="bioRxiv">
        <title>Conservation of a gene cluster reveals novel cercosporin biosynthetic mechanisms and extends production to the genus Colletotrichum.</title>
        <authorList>
            <person name="de Jonge R."/>
            <person name="Ebert M.K."/>
            <person name="Huitt-Roehl C.R."/>
            <person name="Pal P."/>
            <person name="Suttle J.C."/>
            <person name="Spanner R.E."/>
            <person name="Neubauer J.D."/>
            <person name="Jurick W.M.II."/>
            <person name="Stott K.A."/>
            <person name="Secor G.A."/>
            <person name="Thomma B.P.H.J."/>
            <person name="Van de Peer Y."/>
            <person name="Townsend C.A."/>
            <person name="Bolton M.D."/>
        </authorList>
    </citation>
    <scope>NUCLEOTIDE SEQUENCE [LARGE SCALE GENOMIC DNA]</scope>
    <source>
        <strain evidence="3">CBS538.71</strain>
    </source>
</reference>
<dbReference type="Proteomes" id="UP000237631">
    <property type="component" value="Unassembled WGS sequence"/>
</dbReference>
<gene>
    <name evidence="2" type="ORF">CBER1_06539</name>
</gene>
<comment type="caution">
    <text evidence="2">The sequence shown here is derived from an EMBL/GenBank/DDBJ whole genome shotgun (WGS) entry which is preliminary data.</text>
</comment>
<evidence type="ECO:0000313" key="3">
    <source>
        <dbReference type="Proteomes" id="UP000237631"/>
    </source>
</evidence>
<keyword evidence="3" id="KW-1185">Reference proteome</keyword>
<name>A0A2S6BTX7_9PEZI</name>
<dbReference type="EMBL" id="PNEN01001771">
    <property type="protein sequence ID" value="PPJ50934.1"/>
    <property type="molecule type" value="Genomic_DNA"/>
</dbReference>
<sequence>MARALRSSTTLADSVSQDEPITAPPTSSRRSLRIQEKPKATSSNPDPQCVPSGSERMTDQFFATYGWRERSTTLSQFDFSSRAFCERQGLEPEEWDMVEMTEKRNLLNNEPNHSEKKIDHKEWGNMTLFFTRAMEGAYSPSE</sequence>
<accession>A0A2S6BTX7</accession>
<proteinExistence type="predicted"/>
<evidence type="ECO:0000313" key="2">
    <source>
        <dbReference type="EMBL" id="PPJ50934.1"/>
    </source>
</evidence>
<organism evidence="2 3">
    <name type="scientific">Cercospora berteroae</name>
    <dbReference type="NCBI Taxonomy" id="357750"/>
    <lineage>
        <taxon>Eukaryota</taxon>
        <taxon>Fungi</taxon>
        <taxon>Dikarya</taxon>
        <taxon>Ascomycota</taxon>
        <taxon>Pezizomycotina</taxon>
        <taxon>Dothideomycetes</taxon>
        <taxon>Dothideomycetidae</taxon>
        <taxon>Mycosphaerellales</taxon>
        <taxon>Mycosphaerellaceae</taxon>
        <taxon>Cercospora</taxon>
    </lineage>
</organism>